<reference evidence="3" key="1">
    <citation type="submission" date="2020-01" db="EMBL/GenBank/DDBJ databases">
        <authorList>
            <person name="Rat A."/>
        </authorList>
    </citation>
    <scope>NUCLEOTIDE SEQUENCE</scope>
    <source>
        <strain evidence="3">LMG 31228</strain>
    </source>
</reference>
<evidence type="ECO:0000313" key="3">
    <source>
        <dbReference type="EMBL" id="MBR0682009.1"/>
    </source>
</evidence>
<dbReference type="Pfam" id="PF04380">
    <property type="entry name" value="BMFP"/>
    <property type="match status" value="1"/>
</dbReference>
<comment type="caution">
    <text evidence="3">The sequence shown here is derived from an EMBL/GenBank/DDBJ whole genome shotgun (WGS) entry which is preliminary data.</text>
</comment>
<organism evidence="3 4">
    <name type="scientific">Neoroseomonas eburnea</name>
    <dbReference type="NCBI Taxonomy" id="1346889"/>
    <lineage>
        <taxon>Bacteria</taxon>
        <taxon>Pseudomonadati</taxon>
        <taxon>Pseudomonadota</taxon>
        <taxon>Alphaproteobacteria</taxon>
        <taxon>Acetobacterales</taxon>
        <taxon>Acetobacteraceae</taxon>
        <taxon>Neoroseomonas</taxon>
    </lineage>
</organism>
<sequence length="109" mass="11567">MARQGERAQQEGSMAGEGGRAKFMDDLAGVAGGAFSVLAGLRNEAEAMAKSQAEAVVRRLDLVKREELDAAMEVARRAREQAEALEARVAALEHRLAELEAGAESSPES</sequence>
<dbReference type="EMBL" id="JAAEDL010000015">
    <property type="protein sequence ID" value="MBR0682009.1"/>
    <property type="molecule type" value="Genomic_DNA"/>
</dbReference>
<keyword evidence="1" id="KW-0175">Coiled coil</keyword>
<dbReference type="Proteomes" id="UP001138709">
    <property type="component" value="Unassembled WGS sequence"/>
</dbReference>
<name>A0A9X9XE73_9PROT</name>
<keyword evidence="4" id="KW-1185">Reference proteome</keyword>
<gene>
    <name evidence="3" type="ORF">GXW74_16055</name>
</gene>
<feature type="region of interest" description="Disordered" evidence="2">
    <location>
        <begin position="1"/>
        <end position="20"/>
    </location>
</feature>
<dbReference type="AlphaFoldDB" id="A0A9X9XE73"/>
<dbReference type="InterPro" id="IPR007475">
    <property type="entry name" value="UbiK"/>
</dbReference>
<evidence type="ECO:0000313" key="4">
    <source>
        <dbReference type="Proteomes" id="UP001138709"/>
    </source>
</evidence>
<accession>A0A9X9XE73</accession>
<evidence type="ECO:0000256" key="2">
    <source>
        <dbReference type="SAM" id="MobiDB-lite"/>
    </source>
</evidence>
<evidence type="ECO:0000256" key="1">
    <source>
        <dbReference type="SAM" id="Coils"/>
    </source>
</evidence>
<protein>
    <submittedName>
        <fullName evidence="3">Accessory factor UbiK family protein</fullName>
    </submittedName>
</protein>
<proteinExistence type="predicted"/>
<feature type="coiled-coil region" evidence="1">
    <location>
        <begin position="65"/>
        <end position="102"/>
    </location>
</feature>
<reference evidence="3" key="2">
    <citation type="journal article" date="2021" name="Syst. Appl. Microbiol.">
        <title>Roseomonas hellenica sp. nov., isolated from roots of wild-growing Alkanna tinctoria.</title>
        <authorList>
            <person name="Rat A."/>
            <person name="Naranjo H.D."/>
            <person name="Lebbe L."/>
            <person name="Cnockaert M."/>
            <person name="Krigas N."/>
            <person name="Grigoriadou K."/>
            <person name="Maloupa E."/>
            <person name="Willems A."/>
        </authorList>
    </citation>
    <scope>NUCLEOTIDE SEQUENCE</scope>
    <source>
        <strain evidence="3">LMG 31228</strain>
    </source>
</reference>